<evidence type="ECO:0000256" key="1">
    <source>
        <dbReference type="SAM" id="MobiDB-lite"/>
    </source>
</evidence>
<keyword evidence="3" id="KW-1185">Reference proteome</keyword>
<reference evidence="3" key="1">
    <citation type="submission" date="2024-07" db="EMBL/GenBank/DDBJ databases">
        <title>Two chromosome-level genome assemblies of Korean endemic species Abeliophyllum distichum and Forsythia ovata (Oleaceae).</title>
        <authorList>
            <person name="Jang H."/>
        </authorList>
    </citation>
    <scope>NUCLEOTIDE SEQUENCE [LARGE SCALE GENOMIC DNA]</scope>
</reference>
<name>A0ABD1U5R9_9LAMI</name>
<feature type="compositionally biased region" description="Basic and acidic residues" evidence="1">
    <location>
        <begin position="40"/>
        <end position="52"/>
    </location>
</feature>
<feature type="compositionally biased region" description="Basic and acidic residues" evidence="1">
    <location>
        <begin position="61"/>
        <end position="86"/>
    </location>
</feature>
<sequence length="110" mass="12849">MEILEIVVSKGGEIPRRKRNRRHKKMPIAQTNDECCAGGRAKDEKKGRDEARAPAISHSHPYSDHWDSRRYQPIDPLKERERRSARSDSVFNNLVDEAYSHQRRAQFCYG</sequence>
<evidence type="ECO:0000313" key="3">
    <source>
        <dbReference type="Proteomes" id="UP001604277"/>
    </source>
</evidence>
<feature type="compositionally biased region" description="Basic residues" evidence="1">
    <location>
        <begin position="16"/>
        <end position="26"/>
    </location>
</feature>
<evidence type="ECO:0000313" key="2">
    <source>
        <dbReference type="EMBL" id="KAL2520344.1"/>
    </source>
</evidence>
<protein>
    <submittedName>
        <fullName evidence="2">Uncharacterized protein</fullName>
    </submittedName>
</protein>
<dbReference type="EMBL" id="JBFOLJ010000007">
    <property type="protein sequence ID" value="KAL2520344.1"/>
    <property type="molecule type" value="Genomic_DNA"/>
</dbReference>
<gene>
    <name evidence="2" type="ORF">Fot_24267</name>
</gene>
<accession>A0ABD1U5R9</accession>
<proteinExistence type="predicted"/>
<organism evidence="2 3">
    <name type="scientific">Forsythia ovata</name>
    <dbReference type="NCBI Taxonomy" id="205694"/>
    <lineage>
        <taxon>Eukaryota</taxon>
        <taxon>Viridiplantae</taxon>
        <taxon>Streptophyta</taxon>
        <taxon>Embryophyta</taxon>
        <taxon>Tracheophyta</taxon>
        <taxon>Spermatophyta</taxon>
        <taxon>Magnoliopsida</taxon>
        <taxon>eudicotyledons</taxon>
        <taxon>Gunneridae</taxon>
        <taxon>Pentapetalae</taxon>
        <taxon>asterids</taxon>
        <taxon>lamiids</taxon>
        <taxon>Lamiales</taxon>
        <taxon>Oleaceae</taxon>
        <taxon>Forsythieae</taxon>
        <taxon>Forsythia</taxon>
    </lineage>
</organism>
<dbReference type="Proteomes" id="UP001604277">
    <property type="component" value="Unassembled WGS sequence"/>
</dbReference>
<comment type="caution">
    <text evidence="2">The sequence shown here is derived from an EMBL/GenBank/DDBJ whole genome shotgun (WGS) entry which is preliminary data.</text>
</comment>
<feature type="region of interest" description="Disordered" evidence="1">
    <location>
        <begin position="11"/>
        <end position="88"/>
    </location>
</feature>
<dbReference type="AlphaFoldDB" id="A0ABD1U5R9"/>